<evidence type="ECO:0000259" key="1">
    <source>
        <dbReference type="Pfam" id="PF23212"/>
    </source>
</evidence>
<dbReference type="RefSeq" id="WP_377381873.1">
    <property type="nucleotide sequence ID" value="NZ_JBHSSW010000066.1"/>
</dbReference>
<keyword evidence="4" id="KW-1185">Reference proteome</keyword>
<dbReference type="SUPFAM" id="SSF159245">
    <property type="entry name" value="AttH-like"/>
    <property type="match status" value="1"/>
</dbReference>
<evidence type="ECO:0008006" key="5">
    <source>
        <dbReference type="Google" id="ProtNLM"/>
    </source>
</evidence>
<gene>
    <name evidence="3" type="ORF">ACFQDM_18350</name>
</gene>
<organism evidence="3 4">
    <name type="scientific">Ponticaulis profundi</name>
    <dbReference type="NCBI Taxonomy" id="2665222"/>
    <lineage>
        <taxon>Bacteria</taxon>
        <taxon>Pseudomonadati</taxon>
        <taxon>Pseudomonadota</taxon>
        <taxon>Alphaproteobacteria</taxon>
        <taxon>Hyphomonadales</taxon>
        <taxon>Hyphomonadaceae</taxon>
        <taxon>Ponticaulis</taxon>
    </lineage>
</organism>
<dbReference type="Pfam" id="PF23212">
    <property type="entry name" value="DUF7064"/>
    <property type="match status" value="1"/>
</dbReference>
<sequence length="346" mass="38770">MAALKDGLKYKLLPADEFTHDPGEAENYNESMYFNAFDAGQKLGAWFRLGNRPNQNYAEMSVCIYLPNGKVGFIFARPEITDNSAMRAGGMEIEIVQPLQTLKLKFDGKVLLMDAPLQMADPKLAFSSNSKVPCSFELTYEGVSPMYGGEVVREDGSSLEIDPEKSFAKAHYEQHCAITGQIKIGDQSFDMDGLGLRDKSWGPRHWQAIEWYRWCPMNFGPDFGIMFNVMSDGKGGVAPSGMVLRDGKYDHITACELESDWDQNDYQTALRARIETESGATYDIEGKVLSLIPLRNRRTTPDGETLQTRLTEGMTEYRCGDRIGYGMSEYLDQIVDEKPIGRAAGY</sequence>
<comment type="caution">
    <text evidence="3">The sequence shown here is derived from an EMBL/GenBank/DDBJ whole genome shotgun (WGS) entry which is preliminary data.</text>
</comment>
<feature type="domain" description="DUF7065" evidence="2">
    <location>
        <begin position="164"/>
        <end position="204"/>
    </location>
</feature>
<protein>
    <recommendedName>
        <fullName evidence="5">AttH domain-containing protein</fullName>
    </recommendedName>
</protein>
<feature type="domain" description="DUF7064" evidence="1">
    <location>
        <begin position="205"/>
        <end position="333"/>
    </location>
</feature>
<reference evidence="4" key="1">
    <citation type="journal article" date="2019" name="Int. J. Syst. Evol. Microbiol.">
        <title>The Global Catalogue of Microorganisms (GCM) 10K type strain sequencing project: providing services to taxonomists for standard genome sequencing and annotation.</title>
        <authorList>
            <consortium name="The Broad Institute Genomics Platform"/>
            <consortium name="The Broad Institute Genome Sequencing Center for Infectious Disease"/>
            <person name="Wu L."/>
            <person name="Ma J."/>
        </authorList>
    </citation>
    <scope>NUCLEOTIDE SEQUENCE [LARGE SCALE GENOMIC DNA]</scope>
    <source>
        <strain evidence="4">CGMCC-1.15741</strain>
    </source>
</reference>
<dbReference type="InterPro" id="IPR055492">
    <property type="entry name" value="DUF7064"/>
</dbReference>
<dbReference type="InterPro" id="IPR055493">
    <property type="entry name" value="DUF7065"/>
</dbReference>
<proteinExistence type="predicted"/>
<accession>A0ABW1SET2</accession>
<evidence type="ECO:0000313" key="4">
    <source>
        <dbReference type="Proteomes" id="UP001596303"/>
    </source>
</evidence>
<evidence type="ECO:0000313" key="3">
    <source>
        <dbReference type="EMBL" id="MFC6200039.1"/>
    </source>
</evidence>
<name>A0ABW1SET2_9PROT</name>
<dbReference type="Pfam" id="PF23213">
    <property type="entry name" value="DUF7065"/>
    <property type="match status" value="1"/>
</dbReference>
<evidence type="ECO:0000259" key="2">
    <source>
        <dbReference type="Pfam" id="PF23213"/>
    </source>
</evidence>
<dbReference type="Proteomes" id="UP001596303">
    <property type="component" value="Unassembled WGS sequence"/>
</dbReference>
<dbReference type="EMBL" id="JBHSSW010000066">
    <property type="protein sequence ID" value="MFC6200039.1"/>
    <property type="molecule type" value="Genomic_DNA"/>
</dbReference>